<protein>
    <submittedName>
        <fullName evidence="2">DNA-binding helix-turn-helix protein</fullName>
    </submittedName>
</protein>
<dbReference type="InterPro" id="IPR010982">
    <property type="entry name" value="Lambda_DNA-bd_dom_sf"/>
</dbReference>
<dbReference type="eggNOG" id="COG1396">
    <property type="taxonomic scope" value="Bacteria"/>
</dbReference>
<dbReference type="EMBL" id="AAXG02000011">
    <property type="protein sequence ID" value="EDN00508.1"/>
    <property type="molecule type" value="Genomic_DNA"/>
</dbReference>
<dbReference type="Gene3D" id="1.10.260.40">
    <property type="entry name" value="lambda repressor-like DNA-binding domains"/>
    <property type="match status" value="1"/>
</dbReference>
<dbReference type="STRING" id="411467.BACCAP_01843"/>
<evidence type="ECO:0000259" key="1">
    <source>
        <dbReference type="PROSITE" id="PS50943"/>
    </source>
</evidence>
<dbReference type="AlphaFoldDB" id="A6NUG1"/>
<keyword evidence="2" id="KW-0238">DNA-binding</keyword>
<dbReference type="InterPro" id="IPR001387">
    <property type="entry name" value="Cro/C1-type_HTH"/>
</dbReference>
<dbReference type="PROSITE" id="PS50943">
    <property type="entry name" value="HTH_CROC1"/>
    <property type="match status" value="1"/>
</dbReference>
<accession>A6NUG1</accession>
<dbReference type="SUPFAM" id="SSF47413">
    <property type="entry name" value="lambda repressor-like DNA-binding domains"/>
    <property type="match status" value="1"/>
</dbReference>
<name>A6NUG1_9FIRM</name>
<dbReference type="SMART" id="SM00530">
    <property type="entry name" value="HTH_XRE"/>
    <property type="match status" value="1"/>
</dbReference>
<dbReference type="GO" id="GO:0003677">
    <property type="term" value="F:DNA binding"/>
    <property type="evidence" value="ECO:0007669"/>
    <property type="project" value="UniProtKB-KW"/>
</dbReference>
<reference evidence="2 3" key="1">
    <citation type="submission" date="2007-04" db="EMBL/GenBank/DDBJ databases">
        <authorList>
            <person name="Fulton L."/>
            <person name="Clifton S."/>
            <person name="Fulton B."/>
            <person name="Xu J."/>
            <person name="Minx P."/>
            <person name="Pepin K.H."/>
            <person name="Johnson M."/>
            <person name="Thiruvilangam P."/>
            <person name="Bhonagiri V."/>
            <person name="Nash W.E."/>
            <person name="Mardis E.R."/>
            <person name="Wilson R.K."/>
        </authorList>
    </citation>
    <scope>NUCLEOTIDE SEQUENCE [LARGE SCALE GENOMIC DNA]</scope>
    <source>
        <strain evidence="2 3">ATCC 29799</strain>
    </source>
</reference>
<gene>
    <name evidence="2" type="ORF">BACCAP_01843</name>
</gene>
<feature type="domain" description="HTH cro/C1-type" evidence="1">
    <location>
        <begin position="35"/>
        <end position="83"/>
    </location>
</feature>
<dbReference type="Pfam" id="PF13560">
    <property type="entry name" value="HTH_31"/>
    <property type="match status" value="1"/>
</dbReference>
<comment type="caution">
    <text evidence="2">The sequence shown here is derived from an EMBL/GenBank/DDBJ whole genome shotgun (WGS) entry which is preliminary data.</text>
</comment>
<dbReference type="CDD" id="cd00093">
    <property type="entry name" value="HTH_XRE"/>
    <property type="match status" value="1"/>
</dbReference>
<reference evidence="2 3" key="2">
    <citation type="submission" date="2007-06" db="EMBL/GenBank/DDBJ databases">
        <title>Draft genome sequence of Pseudoflavonifractor capillosus ATCC 29799.</title>
        <authorList>
            <person name="Sudarsanam P."/>
            <person name="Ley R."/>
            <person name="Guruge J."/>
            <person name="Turnbaugh P.J."/>
            <person name="Mahowald M."/>
            <person name="Liep D."/>
            <person name="Gordon J."/>
        </authorList>
    </citation>
    <scope>NUCLEOTIDE SEQUENCE [LARGE SCALE GENOMIC DNA]</scope>
    <source>
        <strain evidence="2 3">ATCC 29799</strain>
    </source>
</reference>
<proteinExistence type="predicted"/>
<organism evidence="2 3">
    <name type="scientific">Pseudoflavonifractor capillosus ATCC 29799</name>
    <dbReference type="NCBI Taxonomy" id="411467"/>
    <lineage>
        <taxon>Bacteria</taxon>
        <taxon>Bacillati</taxon>
        <taxon>Bacillota</taxon>
        <taxon>Clostridia</taxon>
        <taxon>Eubacteriales</taxon>
        <taxon>Oscillospiraceae</taxon>
        <taxon>Pseudoflavonifractor</taxon>
    </lineage>
</organism>
<evidence type="ECO:0000313" key="2">
    <source>
        <dbReference type="EMBL" id="EDN00508.1"/>
    </source>
</evidence>
<keyword evidence="3" id="KW-1185">Reference proteome</keyword>
<sequence>MIIEHLFAILAVLVLQPVNIGIGGDEMEQTFGAFVREHRKARGMTLRGLAARLGIAPVYMSNIETDRKPAPSQEYLDKLAAEFLLDKAGYEELLDLAARSRDQRVSADLPEYIMERDIVRAALRTAKEVDATDEEWQEFIDRLTKRKEV</sequence>
<evidence type="ECO:0000313" key="3">
    <source>
        <dbReference type="Proteomes" id="UP000003639"/>
    </source>
</evidence>
<dbReference type="Proteomes" id="UP000003639">
    <property type="component" value="Unassembled WGS sequence"/>
</dbReference>